<proteinExistence type="predicted"/>
<dbReference type="RefSeq" id="WP_045585197.1">
    <property type="nucleotide sequence ID" value="NZ_CP012406.1"/>
</dbReference>
<keyword evidence="2" id="KW-1185">Reference proteome</keyword>
<protein>
    <submittedName>
        <fullName evidence="1">Uncharacterized protein</fullName>
    </submittedName>
</protein>
<organism evidence="1 2">
    <name type="scientific">Azospirillum thiophilum</name>
    <dbReference type="NCBI Taxonomy" id="528244"/>
    <lineage>
        <taxon>Bacteria</taxon>
        <taxon>Pseudomonadati</taxon>
        <taxon>Pseudomonadota</taxon>
        <taxon>Alphaproteobacteria</taxon>
        <taxon>Rhodospirillales</taxon>
        <taxon>Azospirillaceae</taxon>
        <taxon>Azospirillum</taxon>
    </lineage>
</organism>
<accession>A0AAC9EYN2</accession>
<sequence>MLISIPPPYEFRFVDSGPYNMCVTDISMDLDLQWNISAAAGLQDMGDGRHELVHGIYVYDLDLDTDWMVFDRKKAKATYHFDVKLAVLDLFHEGTKRLLDRLQPQTIICKTEEPMPLNELPERFKATICFLESHGYPQSCIYQADDLRWHWGHNRRRSPERTITREPV</sequence>
<reference evidence="1 2" key="2">
    <citation type="journal article" date="2016" name="Genome Announc.">
        <title>Complete Genome Sequence of a Strain of Azospirillum thiophilum Isolated from a Sulfide Spring.</title>
        <authorList>
            <person name="Fomenkov A."/>
            <person name="Vincze T."/>
            <person name="Grabovich M."/>
            <person name="Anton B.P."/>
            <person name="Dubinina G."/>
            <person name="Orlova M."/>
            <person name="Belousova E."/>
            <person name="Roberts R.J."/>
        </authorList>
    </citation>
    <scope>NUCLEOTIDE SEQUENCE [LARGE SCALE GENOMIC DNA]</scope>
    <source>
        <strain evidence="1 2">BV-S</strain>
    </source>
</reference>
<gene>
    <name evidence="1" type="ORF">AL072_30500</name>
</gene>
<name>A0AAC9EYN2_9PROT</name>
<evidence type="ECO:0000313" key="2">
    <source>
        <dbReference type="Proteomes" id="UP000069935"/>
    </source>
</evidence>
<dbReference type="KEGG" id="ati:AL072_30500"/>
<dbReference type="AlphaFoldDB" id="A0AAC9EYN2"/>
<dbReference type="Proteomes" id="UP000069935">
    <property type="component" value="Chromosome 6"/>
</dbReference>
<evidence type="ECO:0000313" key="1">
    <source>
        <dbReference type="EMBL" id="ALG75249.1"/>
    </source>
</evidence>
<dbReference type="EMBL" id="CP012406">
    <property type="protein sequence ID" value="ALG75249.1"/>
    <property type="molecule type" value="Genomic_DNA"/>
</dbReference>
<reference evidence="2" key="1">
    <citation type="submission" date="2015-08" db="EMBL/GenBank/DDBJ databases">
        <title>Complete Genome Sequence of Azospirillum thiophilum BV-S.</title>
        <authorList>
            <person name="Fomenkov A."/>
            <person name="Vincze T."/>
            <person name="Grabovich M."/>
            <person name="Dubinina G."/>
            <person name="Orlova M."/>
            <person name="Belousova E."/>
            <person name="Roberts R.J."/>
        </authorList>
    </citation>
    <scope>NUCLEOTIDE SEQUENCE [LARGE SCALE GENOMIC DNA]</scope>
    <source>
        <strain evidence="2">BV-S</strain>
    </source>
</reference>